<dbReference type="InterPro" id="IPR012340">
    <property type="entry name" value="NA-bd_OB-fold"/>
</dbReference>
<evidence type="ECO:0000256" key="5">
    <source>
        <dbReference type="SAM" id="Phobius"/>
    </source>
</evidence>
<reference evidence="7" key="2">
    <citation type="submission" date="2021-04" db="EMBL/GenBank/DDBJ databases">
        <authorList>
            <person name="Gilroy R."/>
        </authorList>
    </citation>
    <scope>NUCLEOTIDE SEQUENCE</scope>
    <source>
        <strain evidence="7">2239</strain>
    </source>
</reference>
<feature type="transmembrane region" description="Helical" evidence="5">
    <location>
        <begin position="6"/>
        <end position="26"/>
    </location>
</feature>
<evidence type="ECO:0000313" key="7">
    <source>
        <dbReference type="EMBL" id="HIX06372.1"/>
    </source>
</evidence>
<keyword evidence="4 5" id="KW-0472">Membrane</keyword>
<reference evidence="7" key="1">
    <citation type="journal article" date="2021" name="PeerJ">
        <title>Extensive microbial diversity within the chicken gut microbiome revealed by metagenomics and culture.</title>
        <authorList>
            <person name="Gilroy R."/>
            <person name="Ravi A."/>
            <person name="Getino M."/>
            <person name="Pursley I."/>
            <person name="Horton D.L."/>
            <person name="Alikhan N.F."/>
            <person name="Baker D."/>
            <person name="Gharbi K."/>
            <person name="Hall N."/>
            <person name="Watson M."/>
            <person name="Adriaenssens E.M."/>
            <person name="Foster-Nyarko E."/>
            <person name="Jarju S."/>
            <person name="Secka A."/>
            <person name="Antonio M."/>
            <person name="Oren A."/>
            <person name="Chaudhuri R.R."/>
            <person name="La Ragione R."/>
            <person name="Hildebrand F."/>
            <person name="Pallen M.J."/>
        </authorList>
    </citation>
    <scope>NUCLEOTIDE SEQUENCE</scope>
    <source>
        <strain evidence="7">2239</strain>
    </source>
</reference>
<dbReference type="Proteomes" id="UP000824193">
    <property type="component" value="Unassembled WGS sequence"/>
</dbReference>
<evidence type="ECO:0000313" key="8">
    <source>
        <dbReference type="Proteomes" id="UP000824193"/>
    </source>
</evidence>
<dbReference type="Gene3D" id="2.40.50.140">
    <property type="entry name" value="Nucleic acid-binding proteins"/>
    <property type="match status" value="1"/>
</dbReference>
<dbReference type="AlphaFoldDB" id="A0A9D2AEZ0"/>
<organism evidence="7 8">
    <name type="scientific">Candidatus Allofournierella pullicola</name>
    <dbReference type="NCBI Taxonomy" id="2838596"/>
    <lineage>
        <taxon>Bacteria</taxon>
        <taxon>Bacillati</taxon>
        <taxon>Bacillota</taxon>
        <taxon>Clostridia</taxon>
        <taxon>Eubacteriales</taxon>
        <taxon>Oscillospiraceae</taxon>
        <taxon>Allofournierella</taxon>
    </lineage>
</organism>
<feature type="domain" description="NfeD-like C-terminal" evidence="6">
    <location>
        <begin position="92"/>
        <end position="148"/>
    </location>
</feature>
<evidence type="ECO:0000256" key="4">
    <source>
        <dbReference type="ARBA" id="ARBA00023136"/>
    </source>
</evidence>
<feature type="transmembrane region" description="Helical" evidence="5">
    <location>
        <begin position="33"/>
        <end position="51"/>
    </location>
</feature>
<keyword evidence="3 5" id="KW-1133">Transmembrane helix</keyword>
<evidence type="ECO:0000259" key="6">
    <source>
        <dbReference type="Pfam" id="PF01957"/>
    </source>
</evidence>
<dbReference type="InterPro" id="IPR002810">
    <property type="entry name" value="NfeD-like_C"/>
</dbReference>
<evidence type="ECO:0000256" key="2">
    <source>
        <dbReference type="ARBA" id="ARBA00022692"/>
    </source>
</evidence>
<dbReference type="GO" id="GO:0005886">
    <property type="term" value="C:plasma membrane"/>
    <property type="evidence" value="ECO:0007669"/>
    <property type="project" value="TreeGrafter"/>
</dbReference>
<dbReference type="PANTHER" id="PTHR33507:SF3">
    <property type="entry name" value="INNER MEMBRANE PROTEIN YBBJ"/>
    <property type="match status" value="1"/>
</dbReference>
<dbReference type="PANTHER" id="PTHR33507">
    <property type="entry name" value="INNER MEMBRANE PROTEIN YBBJ"/>
    <property type="match status" value="1"/>
</dbReference>
<comment type="caution">
    <text evidence="7">The sequence shown here is derived from an EMBL/GenBank/DDBJ whole genome shotgun (WGS) entry which is preliminary data.</text>
</comment>
<accession>A0A9D2AEZ0</accession>
<feature type="transmembrane region" description="Helical" evidence="5">
    <location>
        <begin position="57"/>
        <end position="77"/>
    </location>
</feature>
<evidence type="ECO:0000256" key="1">
    <source>
        <dbReference type="ARBA" id="ARBA00004141"/>
    </source>
</evidence>
<dbReference type="InterPro" id="IPR052165">
    <property type="entry name" value="Membrane_assoc_protease"/>
</dbReference>
<proteinExistence type="predicted"/>
<comment type="subcellular location">
    <subcellularLocation>
        <location evidence="1">Membrane</location>
        <topology evidence="1">Multi-pass membrane protein</topology>
    </subcellularLocation>
</comment>
<dbReference type="SUPFAM" id="SSF141322">
    <property type="entry name" value="NfeD domain-like"/>
    <property type="match status" value="1"/>
</dbReference>
<dbReference type="Pfam" id="PF01957">
    <property type="entry name" value="NfeD"/>
    <property type="match status" value="1"/>
</dbReference>
<dbReference type="EMBL" id="DXFW01000034">
    <property type="protein sequence ID" value="HIX06372.1"/>
    <property type="molecule type" value="Genomic_DNA"/>
</dbReference>
<gene>
    <name evidence="7" type="ORF">H9865_09820</name>
</gene>
<evidence type="ECO:0000256" key="3">
    <source>
        <dbReference type="ARBA" id="ARBA00022989"/>
    </source>
</evidence>
<keyword evidence="2 5" id="KW-0812">Transmembrane</keyword>
<sequence length="157" mass="16454">MFSPILVPEAAAIAGWLIALALFVIVEAATVNLVSIWFAVGALAGLITSLFTNNLLYQLLVFALVSAAALAVTKPLVARMRSRKPAAVLGLERNIGRRAVVVQPVRPGVPGRVRLDGVDWTAVCDTALEEGGECVVTAVESTTLRVEPANQPAAAKV</sequence>
<name>A0A9D2AEZ0_9FIRM</name>
<protein>
    <submittedName>
        <fullName evidence="7">NfeD family protein</fullName>
    </submittedName>
</protein>